<dbReference type="Proteomes" id="UP000199588">
    <property type="component" value="Unassembled WGS sequence"/>
</dbReference>
<evidence type="ECO:0000256" key="4">
    <source>
        <dbReference type="ARBA" id="ARBA00023152"/>
    </source>
</evidence>
<evidence type="ECO:0000313" key="7">
    <source>
        <dbReference type="Proteomes" id="UP000199588"/>
    </source>
</evidence>
<dbReference type="PANTHER" id="PTHR11931">
    <property type="entry name" value="PHOSPHOGLYCERATE MUTASE"/>
    <property type="match status" value="1"/>
</dbReference>
<dbReference type="CDD" id="cd07067">
    <property type="entry name" value="HP_PGM_like"/>
    <property type="match status" value="1"/>
</dbReference>
<dbReference type="InterPro" id="IPR013078">
    <property type="entry name" value="His_Pase_superF_clade-1"/>
</dbReference>
<reference evidence="6 7" key="1">
    <citation type="submission" date="2016-10" db="EMBL/GenBank/DDBJ databases">
        <authorList>
            <person name="Varghese N."/>
            <person name="Submissions S."/>
        </authorList>
    </citation>
    <scope>NUCLEOTIDE SEQUENCE [LARGE SCALE GENOMIC DNA]</scope>
    <source>
        <strain evidence="6 7">DSM 22022</strain>
    </source>
</reference>
<keyword evidence="7" id="KW-1185">Reference proteome</keyword>
<proteinExistence type="inferred from homology"/>
<keyword evidence="4" id="KW-0324">Glycolysis</keyword>
<dbReference type="InterPro" id="IPR005952">
    <property type="entry name" value="Phosphogly_mut1"/>
</dbReference>
<organism evidence="6 7">
    <name type="scientific">Basfia succiniciproducens</name>
    <dbReference type="NCBI Taxonomy" id="653940"/>
    <lineage>
        <taxon>Bacteria</taxon>
        <taxon>Pseudomonadati</taxon>
        <taxon>Pseudomonadota</taxon>
        <taxon>Gammaproteobacteria</taxon>
        <taxon>Pasteurellales</taxon>
        <taxon>Pasteurellaceae</taxon>
        <taxon>Basfia</taxon>
    </lineage>
</organism>
<evidence type="ECO:0000256" key="1">
    <source>
        <dbReference type="ARBA" id="ARBA00006717"/>
    </source>
</evidence>
<gene>
    <name evidence="6" type="ORF">SAMN02910354_00189</name>
</gene>
<evidence type="ECO:0000256" key="2">
    <source>
        <dbReference type="ARBA" id="ARBA00012028"/>
    </source>
</evidence>
<sequence length="214" mass="24058">MKKDLRLYLIRHGRTVWNEQGLMQGWGNSALTEQGVKGAQLTGQALAEVPFIAAYSSCLQRTIDTANYILGERSVPLFQHIGLNEQFFGSWEGTNVETIRQTAEFQQMVNDPKNYQASSNGGETWQQVAERAMKAMQDIIDVHHRGDILIVSHGHTLRLLLALFAGATWQNHREQGKSVAMLNTAINMVRYVQHDEDQAGKFIIERLNDAAHLG</sequence>
<dbReference type="SMART" id="SM00855">
    <property type="entry name" value="PGAM"/>
    <property type="match status" value="1"/>
</dbReference>
<comment type="caution">
    <text evidence="6">The sequence shown here is derived from an EMBL/GenBank/DDBJ whole genome shotgun (WGS) entry which is preliminary data.</text>
</comment>
<keyword evidence="5" id="KW-0413">Isomerase</keyword>
<comment type="similarity">
    <text evidence="1">Belongs to the phosphoglycerate mutase family. BPG-dependent PGAM subfamily.</text>
</comment>
<dbReference type="RefSeq" id="WP_011200346.1">
    <property type="nucleotide sequence ID" value="NZ_CP015031.1"/>
</dbReference>
<protein>
    <recommendedName>
        <fullName evidence="2">phosphoglycerate mutase (2,3-diphosphoglycerate-dependent)</fullName>
        <ecNumber evidence="2">5.4.2.11</ecNumber>
    </recommendedName>
</protein>
<dbReference type="InterPro" id="IPR029033">
    <property type="entry name" value="His_PPase_superfam"/>
</dbReference>
<accession>A0A1G5ADM1</accession>
<name>A0A1G5ADM1_9PAST</name>
<evidence type="ECO:0000256" key="3">
    <source>
        <dbReference type="ARBA" id="ARBA00022432"/>
    </source>
</evidence>
<dbReference type="SUPFAM" id="SSF53254">
    <property type="entry name" value="Phosphoglycerate mutase-like"/>
    <property type="match status" value="1"/>
</dbReference>
<dbReference type="EC" id="5.4.2.11" evidence="2"/>
<evidence type="ECO:0000313" key="6">
    <source>
        <dbReference type="EMBL" id="SCX75992.1"/>
    </source>
</evidence>
<keyword evidence="3" id="KW-0312">Gluconeogenesis</keyword>
<evidence type="ECO:0000256" key="5">
    <source>
        <dbReference type="ARBA" id="ARBA00023235"/>
    </source>
</evidence>
<dbReference type="Pfam" id="PF00300">
    <property type="entry name" value="His_Phos_1"/>
    <property type="match status" value="1"/>
</dbReference>
<dbReference type="Gene3D" id="3.40.50.1240">
    <property type="entry name" value="Phosphoglycerate mutase-like"/>
    <property type="match status" value="1"/>
</dbReference>
<dbReference type="EMBL" id="FMUQ01000002">
    <property type="protein sequence ID" value="SCX75992.1"/>
    <property type="molecule type" value="Genomic_DNA"/>
</dbReference>